<sequence length="373" mass="41276">MSQRRDIQVMMDELQQTSHVIKENLATFLDGLKSNNAIFESDVRKIYAVGCGDSLFAAMAVKEAFIKTSGIEFVAVEAMEFCRYEVENIPEGSVVFVISYSGSVARTAECATAARQHGAKVVALTGNPQGRLAKLADHVLLYKVESLGFAPGTISFTAALMSLYLIAIKFGQYPQRAPKINADEALKALNDIVQLTTDTILSLKDDAYRIAEKFKNQKLFYVIGAGPNLGIAHFGAAKLIEGGELDAIPQQLEEWAHLQYFTSTPEKVTLVICPEGRAISRARELISEMNFIDTRSILITSGKGKQLNAEDELCIPGNIDEIYTPLLTSVVLGLIAFYISYANGKSSYNFKSQEEEEEHYATLHDSEFYQWEH</sequence>
<dbReference type="InterPro" id="IPR035472">
    <property type="entry name" value="RpiR-like_SIS"/>
</dbReference>
<evidence type="ECO:0000256" key="1">
    <source>
        <dbReference type="ARBA" id="ARBA00001031"/>
    </source>
</evidence>
<dbReference type="GO" id="GO:0004360">
    <property type="term" value="F:glutamine-fructose-6-phosphate transaminase (isomerizing) activity"/>
    <property type="evidence" value="ECO:0007669"/>
    <property type="project" value="UniProtKB-EC"/>
</dbReference>
<evidence type="ECO:0000256" key="5">
    <source>
        <dbReference type="SAM" id="Phobius"/>
    </source>
</evidence>
<dbReference type="PANTHER" id="PTHR10937:SF0">
    <property type="entry name" value="GLUTAMINE--FRUCTOSE-6-PHOSPHATE TRANSAMINASE (ISOMERIZING)"/>
    <property type="match status" value="1"/>
</dbReference>
<evidence type="ECO:0000259" key="6">
    <source>
        <dbReference type="PROSITE" id="PS51464"/>
    </source>
</evidence>
<comment type="caution">
    <text evidence="7">The sequence shown here is derived from an EMBL/GenBank/DDBJ whole genome shotgun (WGS) entry which is preliminary data.</text>
</comment>
<proteinExistence type="predicted"/>
<dbReference type="EC" id="2.6.1.16" evidence="2"/>
<evidence type="ECO:0000256" key="3">
    <source>
        <dbReference type="ARBA" id="ARBA00016090"/>
    </source>
</evidence>
<dbReference type="GO" id="GO:0006487">
    <property type="term" value="P:protein N-linked glycosylation"/>
    <property type="evidence" value="ECO:0007669"/>
    <property type="project" value="TreeGrafter"/>
</dbReference>
<organism evidence="7">
    <name type="scientific">Serratia fonticola</name>
    <dbReference type="NCBI Taxonomy" id="47917"/>
    <lineage>
        <taxon>Bacteria</taxon>
        <taxon>Pseudomonadati</taxon>
        <taxon>Pseudomonadota</taxon>
        <taxon>Gammaproteobacteria</taxon>
        <taxon>Enterobacterales</taxon>
        <taxon>Yersiniaceae</taxon>
        <taxon>Serratia</taxon>
    </lineage>
</organism>
<dbReference type="EMBL" id="VISQ01000001">
    <property type="protein sequence ID" value="TVZ71571.1"/>
    <property type="molecule type" value="Genomic_DNA"/>
</dbReference>
<evidence type="ECO:0000256" key="2">
    <source>
        <dbReference type="ARBA" id="ARBA00012916"/>
    </source>
</evidence>
<evidence type="ECO:0000256" key="4">
    <source>
        <dbReference type="ARBA" id="ARBA00022962"/>
    </source>
</evidence>
<dbReference type="AlphaFoldDB" id="A0A559TAD7"/>
<keyword evidence="5" id="KW-0812">Transmembrane</keyword>
<reference evidence="7" key="1">
    <citation type="submission" date="2019-06" db="EMBL/GenBank/DDBJ databases">
        <authorList>
            <person name="Deangelis K."/>
            <person name="Huntemann M."/>
            <person name="Clum A."/>
            <person name="Pillay M."/>
            <person name="Palaniappan K."/>
            <person name="Varghese N."/>
            <person name="Mikhailova N."/>
            <person name="Stamatis D."/>
            <person name="Reddy T."/>
            <person name="Daum C."/>
            <person name="Shapiro N."/>
            <person name="Ivanova N."/>
            <person name="Kyrpides N."/>
            <person name="Woyke T."/>
        </authorList>
    </citation>
    <scope>NUCLEOTIDE SEQUENCE [LARGE SCALE GENOMIC DNA]</scope>
    <source>
        <strain evidence="7">128R</strain>
    </source>
</reference>
<accession>A0A559TAD7</accession>
<dbReference type="Pfam" id="PF01380">
    <property type="entry name" value="SIS"/>
    <property type="match status" value="1"/>
</dbReference>
<keyword evidence="4" id="KW-0315">Glutamine amidotransferase</keyword>
<dbReference type="GO" id="GO:0097367">
    <property type="term" value="F:carbohydrate derivative binding"/>
    <property type="evidence" value="ECO:0007669"/>
    <property type="project" value="InterPro"/>
</dbReference>
<dbReference type="Gene3D" id="3.40.50.10490">
    <property type="entry name" value="Glucose-6-phosphate isomerase like protein, domain 1"/>
    <property type="match status" value="2"/>
</dbReference>
<gene>
    <name evidence="7" type="ORF">FHU10_4203</name>
</gene>
<keyword evidence="5" id="KW-0472">Membrane</keyword>
<keyword evidence="5" id="KW-1133">Transmembrane helix</keyword>
<name>A0A559TAD7_SERFO</name>
<dbReference type="GO" id="GO:0006002">
    <property type="term" value="P:fructose 6-phosphate metabolic process"/>
    <property type="evidence" value="ECO:0007669"/>
    <property type="project" value="TreeGrafter"/>
</dbReference>
<dbReference type="SUPFAM" id="SSF53697">
    <property type="entry name" value="SIS domain"/>
    <property type="match status" value="1"/>
</dbReference>
<keyword evidence="7" id="KW-0808">Transferase</keyword>
<feature type="transmembrane region" description="Helical" evidence="5">
    <location>
        <begin position="322"/>
        <end position="341"/>
    </location>
</feature>
<dbReference type="PANTHER" id="PTHR10937">
    <property type="entry name" value="GLUCOSAMINE--FRUCTOSE-6-PHOSPHATE AMINOTRANSFERASE, ISOMERIZING"/>
    <property type="match status" value="1"/>
</dbReference>
<protein>
    <recommendedName>
        <fullName evidence="3">Glutamine--fructose-6-phosphate aminotransferase [isomerizing]</fullName>
        <ecNumber evidence="2">2.6.1.16</ecNumber>
    </recommendedName>
</protein>
<evidence type="ECO:0000313" key="7">
    <source>
        <dbReference type="EMBL" id="TVZ71571.1"/>
    </source>
</evidence>
<keyword evidence="7" id="KW-0032">Aminotransferase</keyword>
<reference evidence="7" key="2">
    <citation type="submission" date="2019-08" db="EMBL/GenBank/DDBJ databases">
        <title>Investigation of anaerobic lignin degradation for improved lignocellulosic biofuels.</title>
        <authorList>
            <person name="Deangelis K.PhD."/>
        </authorList>
    </citation>
    <scope>NUCLEOTIDE SEQUENCE [LARGE SCALE GENOMIC DNA]</scope>
    <source>
        <strain evidence="7">128R</strain>
    </source>
</reference>
<dbReference type="CDD" id="cd05013">
    <property type="entry name" value="SIS_RpiR"/>
    <property type="match status" value="1"/>
</dbReference>
<feature type="domain" description="SIS" evidence="6">
    <location>
        <begin position="34"/>
        <end position="176"/>
    </location>
</feature>
<dbReference type="PROSITE" id="PS51464">
    <property type="entry name" value="SIS"/>
    <property type="match status" value="1"/>
</dbReference>
<comment type="catalytic activity">
    <reaction evidence="1">
        <text>D-fructose 6-phosphate + L-glutamine = D-glucosamine 6-phosphate + L-glutamate</text>
        <dbReference type="Rhea" id="RHEA:13237"/>
        <dbReference type="ChEBI" id="CHEBI:29985"/>
        <dbReference type="ChEBI" id="CHEBI:58359"/>
        <dbReference type="ChEBI" id="CHEBI:58725"/>
        <dbReference type="ChEBI" id="CHEBI:61527"/>
        <dbReference type="EC" id="2.6.1.16"/>
    </reaction>
</comment>
<dbReference type="InterPro" id="IPR001347">
    <property type="entry name" value="SIS_dom"/>
</dbReference>
<dbReference type="InterPro" id="IPR046348">
    <property type="entry name" value="SIS_dom_sf"/>
</dbReference>
<dbReference type="GO" id="GO:0006047">
    <property type="term" value="P:UDP-N-acetylglucosamine metabolic process"/>
    <property type="evidence" value="ECO:0007669"/>
    <property type="project" value="TreeGrafter"/>
</dbReference>